<feature type="transmembrane region" description="Helical" evidence="1">
    <location>
        <begin position="185"/>
        <end position="206"/>
    </location>
</feature>
<reference evidence="2" key="2">
    <citation type="submission" date="2024-10" db="UniProtKB">
        <authorList>
            <consortium name="EnsemblProtists"/>
        </authorList>
    </citation>
    <scope>IDENTIFICATION</scope>
</reference>
<dbReference type="HOGENOM" id="CLU_819978_0_0_1"/>
<dbReference type="PANTHER" id="PTHR36542">
    <property type="entry name" value="GIG2-LIKE PROTEIN DRED-RELATED"/>
    <property type="match status" value="1"/>
</dbReference>
<organism evidence="2 3">
    <name type="scientific">Emiliania huxleyi (strain CCMP1516)</name>
    <dbReference type="NCBI Taxonomy" id="280463"/>
    <lineage>
        <taxon>Eukaryota</taxon>
        <taxon>Haptista</taxon>
        <taxon>Haptophyta</taxon>
        <taxon>Prymnesiophyceae</taxon>
        <taxon>Isochrysidales</taxon>
        <taxon>Noelaerhabdaceae</taxon>
        <taxon>Emiliania</taxon>
    </lineage>
</organism>
<dbReference type="RefSeq" id="XP_005770143.1">
    <property type="nucleotide sequence ID" value="XM_005770086.1"/>
</dbReference>
<feature type="transmembrane region" description="Helical" evidence="1">
    <location>
        <begin position="40"/>
        <end position="65"/>
    </location>
</feature>
<reference evidence="3" key="1">
    <citation type="journal article" date="2013" name="Nature">
        <title>Pan genome of the phytoplankton Emiliania underpins its global distribution.</title>
        <authorList>
            <person name="Read B.A."/>
            <person name="Kegel J."/>
            <person name="Klute M.J."/>
            <person name="Kuo A."/>
            <person name="Lefebvre S.C."/>
            <person name="Maumus F."/>
            <person name="Mayer C."/>
            <person name="Miller J."/>
            <person name="Monier A."/>
            <person name="Salamov A."/>
            <person name="Young J."/>
            <person name="Aguilar M."/>
            <person name="Claverie J.M."/>
            <person name="Frickenhaus S."/>
            <person name="Gonzalez K."/>
            <person name="Herman E.K."/>
            <person name="Lin Y.C."/>
            <person name="Napier J."/>
            <person name="Ogata H."/>
            <person name="Sarno A.F."/>
            <person name="Shmutz J."/>
            <person name="Schroeder D."/>
            <person name="de Vargas C."/>
            <person name="Verret F."/>
            <person name="von Dassow P."/>
            <person name="Valentin K."/>
            <person name="Van de Peer Y."/>
            <person name="Wheeler G."/>
            <person name="Dacks J.B."/>
            <person name="Delwiche C.F."/>
            <person name="Dyhrman S.T."/>
            <person name="Glockner G."/>
            <person name="John U."/>
            <person name="Richards T."/>
            <person name="Worden A.Z."/>
            <person name="Zhang X."/>
            <person name="Grigoriev I.V."/>
            <person name="Allen A.E."/>
            <person name="Bidle K."/>
            <person name="Borodovsky M."/>
            <person name="Bowler C."/>
            <person name="Brownlee C."/>
            <person name="Cock J.M."/>
            <person name="Elias M."/>
            <person name="Gladyshev V.N."/>
            <person name="Groth M."/>
            <person name="Guda C."/>
            <person name="Hadaegh A."/>
            <person name="Iglesias-Rodriguez M.D."/>
            <person name="Jenkins J."/>
            <person name="Jones B.M."/>
            <person name="Lawson T."/>
            <person name="Leese F."/>
            <person name="Lindquist E."/>
            <person name="Lobanov A."/>
            <person name="Lomsadze A."/>
            <person name="Malik S.B."/>
            <person name="Marsh M.E."/>
            <person name="Mackinder L."/>
            <person name="Mock T."/>
            <person name="Mueller-Roeber B."/>
            <person name="Pagarete A."/>
            <person name="Parker M."/>
            <person name="Probert I."/>
            <person name="Quesneville H."/>
            <person name="Raines C."/>
            <person name="Rensing S.A."/>
            <person name="Riano-Pachon D.M."/>
            <person name="Richier S."/>
            <person name="Rokitta S."/>
            <person name="Shiraiwa Y."/>
            <person name="Soanes D.M."/>
            <person name="van der Giezen M."/>
            <person name="Wahlund T.M."/>
            <person name="Williams B."/>
            <person name="Wilson W."/>
            <person name="Wolfe G."/>
            <person name="Wurch L.L."/>
        </authorList>
    </citation>
    <scope>NUCLEOTIDE SEQUENCE</scope>
</reference>
<protein>
    <recommendedName>
        <fullName evidence="4">PARP catalytic domain-containing protein</fullName>
    </recommendedName>
</protein>
<keyword evidence="1" id="KW-1133">Transmembrane helix</keyword>
<dbReference type="GO" id="GO:0005737">
    <property type="term" value="C:cytoplasm"/>
    <property type="evidence" value="ECO:0007669"/>
    <property type="project" value="TreeGrafter"/>
</dbReference>
<dbReference type="eggNOG" id="ENOG502QQ0Q">
    <property type="taxonomic scope" value="Eukaryota"/>
</dbReference>
<evidence type="ECO:0000256" key="1">
    <source>
        <dbReference type="SAM" id="Phobius"/>
    </source>
</evidence>
<dbReference type="Proteomes" id="UP000013827">
    <property type="component" value="Unassembled WGS sequence"/>
</dbReference>
<name>A0A0D3J2H9_EMIH1</name>
<dbReference type="STRING" id="2903.R1E9Z7"/>
<sequence length="339" mass="37079">MAYRIGEHSYTVSVRHGSLEQRNQQYGTVRRLRKSRRLPLSIIIMAVVMAIAACAAERHVGAWLAVVVRLTWEWAPLVLKWLGEALLWLVVAICWLAAAVLRHAGQLSAAALKHAGSLSAVAATAVSHAWAWAPPVMTWINLKRQDVCGDDSCWVKAILACLDLLRAGVMSLHQGCVVWTPSCPMLTTAAVVFLVGVLCHRVLGLIRDVMLGAQLPWASMTMSGTIMYHGTTASRARSIVSNGFRPSSSGMLGPGVYASRDIRKARQYGDGTMLTLRVSIGNVRVIRRGSERGGQWQSTSSWRGKYDSAWVKPGVQPSGEEHCIRDPRRIAIVGVRHSS</sequence>
<accession>A0A0D3J2H9</accession>
<dbReference type="SUPFAM" id="SSF56399">
    <property type="entry name" value="ADP-ribosylation"/>
    <property type="match status" value="1"/>
</dbReference>
<proteinExistence type="predicted"/>
<dbReference type="KEGG" id="ehx:EMIHUDRAFT_209643"/>
<evidence type="ECO:0000313" key="2">
    <source>
        <dbReference type="EnsemblProtists" id="EOD17714"/>
    </source>
</evidence>
<keyword evidence="1" id="KW-0472">Membrane</keyword>
<keyword evidence="3" id="KW-1185">Reference proteome</keyword>
<feature type="transmembrane region" description="Helical" evidence="1">
    <location>
        <begin position="115"/>
        <end position="133"/>
    </location>
</feature>
<dbReference type="GeneID" id="17264043"/>
<dbReference type="EnsemblProtists" id="EOD17714">
    <property type="protein sequence ID" value="EOD17714"/>
    <property type="gene ID" value="EMIHUDRAFT_209643"/>
</dbReference>
<dbReference type="AlphaFoldDB" id="A0A0D3J2H9"/>
<dbReference type="PaxDb" id="2903-EOD17714"/>
<evidence type="ECO:0000313" key="3">
    <source>
        <dbReference type="Proteomes" id="UP000013827"/>
    </source>
</evidence>
<evidence type="ECO:0008006" key="4">
    <source>
        <dbReference type="Google" id="ProtNLM"/>
    </source>
</evidence>
<keyword evidence="1" id="KW-0812">Transmembrane</keyword>
<feature type="transmembrane region" description="Helical" evidence="1">
    <location>
        <begin position="85"/>
        <end position="103"/>
    </location>
</feature>
<dbReference type="Gene3D" id="3.90.175.10">
    <property type="entry name" value="Diphtheria Toxin, domain 1"/>
    <property type="match status" value="1"/>
</dbReference>